<dbReference type="Pfam" id="PF00858">
    <property type="entry name" value="ASC"/>
    <property type="match status" value="1"/>
</dbReference>
<evidence type="ECO:0000256" key="12">
    <source>
        <dbReference type="ARBA" id="ARBA00023303"/>
    </source>
</evidence>
<evidence type="ECO:0000256" key="8">
    <source>
        <dbReference type="ARBA" id="ARBA00023065"/>
    </source>
</evidence>
<dbReference type="GO" id="GO:0005272">
    <property type="term" value="F:sodium channel activity"/>
    <property type="evidence" value="ECO:0007669"/>
    <property type="project" value="UniProtKB-KW"/>
</dbReference>
<evidence type="ECO:0000313" key="15">
    <source>
        <dbReference type="Proteomes" id="UP000054047"/>
    </source>
</evidence>
<dbReference type="Gene3D" id="2.60.470.10">
    <property type="entry name" value="Acid-sensing ion channels like domains"/>
    <property type="match status" value="1"/>
</dbReference>
<dbReference type="Proteomes" id="UP000054047">
    <property type="component" value="Unassembled WGS sequence"/>
</dbReference>
<keyword evidence="15" id="KW-1185">Reference proteome</keyword>
<evidence type="ECO:0000256" key="1">
    <source>
        <dbReference type="ARBA" id="ARBA00004141"/>
    </source>
</evidence>
<keyword evidence="7" id="KW-0915">Sodium</keyword>
<dbReference type="AlphaFoldDB" id="A0A0C2CD98"/>
<evidence type="ECO:0000256" key="9">
    <source>
        <dbReference type="ARBA" id="ARBA00023136"/>
    </source>
</evidence>
<feature type="non-terminal residue" evidence="14">
    <location>
        <position position="1"/>
    </location>
</feature>
<feature type="non-terminal residue" evidence="14">
    <location>
        <position position="66"/>
    </location>
</feature>
<reference evidence="14 15" key="1">
    <citation type="submission" date="2013-12" db="EMBL/GenBank/DDBJ databases">
        <title>Draft genome of the parsitic nematode Ancylostoma duodenale.</title>
        <authorList>
            <person name="Mitreva M."/>
        </authorList>
    </citation>
    <scope>NUCLEOTIDE SEQUENCE [LARGE SCALE GENOMIC DNA]</scope>
    <source>
        <strain evidence="14 15">Zhejiang</strain>
    </source>
</reference>
<dbReference type="InterPro" id="IPR001873">
    <property type="entry name" value="ENaC"/>
</dbReference>
<protein>
    <submittedName>
        <fullName evidence="14">Uncharacterized protein</fullName>
    </submittedName>
</protein>
<evidence type="ECO:0000256" key="6">
    <source>
        <dbReference type="ARBA" id="ARBA00022989"/>
    </source>
</evidence>
<name>A0A0C2CD98_9BILA</name>
<evidence type="ECO:0000256" key="5">
    <source>
        <dbReference type="ARBA" id="ARBA00022692"/>
    </source>
</evidence>
<evidence type="ECO:0000256" key="11">
    <source>
        <dbReference type="ARBA" id="ARBA00023201"/>
    </source>
</evidence>
<organism evidence="14 15">
    <name type="scientific">Ancylostoma duodenale</name>
    <dbReference type="NCBI Taxonomy" id="51022"/>
    <lineage>
        <taxon>Eukaryota</taxon>
        <taxon>Metazoa</taxon>
        <taxon>Ecdysozoa</taxon>
        <taxon>Nematoda</taxon>
        <taxon>Chromadorea</taxon>
        <taxon>Rhabditida</taxon>
        <taxon>Rhabditina</taxon>
        <taxon>Rhabditomorpha</taxon>
        <taxon>Strongyloidea</taxon>
        <taxon>Ancylostomatidae</taxon>
        <taxon>Ancylostomatinae</taxon>
        <taxon>Ancylostoma</taxon>
    </lineage>
</organism>
<sequence>LQIILDAHMEEQFDGTGDEAEPLFTNAYENGFRYYVHPPETIPYLASEGISVSPGTKVYSAISTET</sequence>
<dbReference type="OrthoDB" id="5810418at2759"/>
<dbReference type="EMBL" id="KN765336">
    <property type="protein sequence ID" value="KIH47837.1"/>
    <property type="molecule type" value="Genomic_DNA"/>
</dbReference>
<comment type="subcellular location">
    <subcellularLocation>
        <location evidence="1">Membrane</location>
        <topology evidence="1">Multi-pass membrane protein</topology>
    </subcellularLocation>
</comment>
<keyword evidence="11 13" id="KW-0739">Sodium transport</keyword>
<evidence type="ECO:0000256" key="4">
    <source>
        <dbReference type="ARBA" id="ARBA00022461"/>
    </source>
</evidence>
<keyword evidence="5 13" id="KW-0812">Transmembrane</keyword>
<keyword evidence="4 13" id="KW-0894">Sodium channel</keyword>
<evidence type="ECO:0000256" key="3">
    <source>
        <dbReference type="ARBA" id="ARBA00022448"/>
    </source>
</evidence>
<dbReference type="GO" id="GO:0016020">
    <property type="term" value="C:membrane"/>
    <property type="evidence" value="ECO:0007669"/>
    <property type="project" value="UniProtKB-SubCell"/>
</dbReference>
<keyword evidence="6" id="KW-1133">Transmembrane helix</keyword>
<evidence type="ECO:0000313" key="14">
    <source>
        <dbReference type="EMBL" id="KIH47837.1"/>
    </source>
</evidence>
<proteinExistence type="inferred from homology"/>
<evidence type="ECO:0000256" key="7">
    <source>
        <dbReference type="ARBA" id="ARBA00023053"/>
    </source>
</evidence>
<keyword evidence="12 13" id="KW-0407">Ion channel</keyword>
<keyword evidence="3 13" id="KW-0813">Transport</keyword>
<accession>A0A0C2CD98</accession>
<keyword evidence="10" id="KW-0325">Glycoprotein</keyword>
<comment type="similarity">
    <text evidence="2 13">Belongs to the amiloride-sensitive sodium channel (TC 1.A.6) family.</text>
</comment>
<evidence type="ECO:0000256" key="13">
    <source>
        <dbReference type="RuleBase" id="RU000679"/>
    </source>
</evidence>
<gene>
    <name evidence="14" type="ORF">ANCDUO_22098</name>
</gene>
<keyword evidence="8 13" id="KW-0406">Ion transport</keyword>
<evidence type="ECO:0000256" key="10">
    <source>
        <dbReference type="ARBA" id="ARBA00023180"/>
    </source>
</evidence>
<evidence type="ECO:0000256" key="2">
    <source>
        <dbReference type="ARBA" id="ARBA00007193"/>
    </source>
</evidence>
<keyword evidence="9" id="KW-0472">Membrane</keyword>